<gene>
    <name evidence="6" type="ORF">RM51_08520</name>
</gene>
<comment type="subcellular location">
    <subcellularLocation>
        <location evidence="1">Cell outer membrane</location>
    </subcellularLocation>
</comment>
<dbReference type="Gene3D" id="2.40.170.20">
    <property type="entry name" value="TonB-dependent receptor, beta-barrel domain"/>
    <property type="match status" value="1"/>
</dbReference>
<name>A0A0B4DAG8_9FLAO</name>
<evidence type="ECO:0000256" key="4">
    <source>
        <dbReference type="SAM" id="SignalP"/>
    </source>
</evidence>
<reference evidence="6 7" key="1">
    <citation type="submission" date="2014-12" db="EMBL/GenBank/DDBJ databases">
        <title>Genome sequencing of Chryseobacterium taiwanense TPW19.</title>
        <authorList>
            <person name="Tan P.W."/>
            <person name="Chan K.-G."/>
        </authorList>
    </citation>
    <scope>NUCLEOTIDE SEQUENCE [LARGE SCALE GENOMIC DNA]</scope>
    <source>
        <strain evidence="6 7">TPW19</strain>
    </source>
</reference>
<comment type="caution">
    <text evidence="6">The sequence shown here is derived from an EMBL/GenBank/DDBJ whole genome shotgun (WGS) entry which is preliminary data.</text>
</comment>
<dbReference type="Proteomes" id="UP000031167">
    <property type="component" value="Unassembled WGS sequence"/>
</dbReference>
<evidence type="ECO:0000256" key="3">
    <source>
        <dbReference type="ARBA" id="ARBA00023237"/>
    </source>
</evidence>
<keyword evidence="4" id="KW-0732">Signal</keyword>
<accession>A0A0B4DAG8</accession>
<dbReference type="EMBL" id="JWTA01000005">
    <property type="protein sequence ID" value="KIC63691.1"/>
    <property type="molecule type" value="Genomic_DNA"/>
</dbReference>
<evidence type="ECO:0000256" key="1">
    <source>
        <dbReference type="ARBA" id="ARBA00004442"/>
    </source>
</evidence>
<feature type="domain" description="Outer membrane protein beta-barrel" evidence="5">
    <location>
        <begin position="294"/>
        <end position="597"/>
    </location>
</feature>
<proteinExistence type="predicted"/>
<sequence>MKKQITFALLLLCGLTFAQDNNASTVQDSVQNTKEIQEVLIKSQRKKQFVDKAVYSFDEEALKKARYANDLLQTLPELQFDPISSSISSIKGGKFLLLINGVESTELQARGIRPENVVRVEYYDNPPTRWATRADTVVNIITRNPEVGFAAGASASTALTTGFVNGQAYANYTNGRNNFGLEYSINFRDYDNRNANKVYDYVLQNSHYNTNENKTDHFGYTYQDIALRYTNSLMDNYVFQAKFSMNIFNYFSKGNGTSIFSKDNTSELHGTSQYSGESYNPPKLDLYFSKKLSKKDEISLNVVGTAYTSESFEIDKEWIISSGTPIFDNDMNLKAKQNSIVGEVAYTHDFKAGKLSSGYRISNNNVDNTLENLAGNFDYSVNYLTQYIYSEFAGKSKKLMYRLGLGVTNIHNKTAATTEDDWVITPKLILGYELKKNQSLRLTSSYTPYSPESSSLSPNINQVVPNIVSTGNPYLKIQKSWNNNLNYSYNNKYFDFNGNIFYNYTDNAINSMYVLYNNNTQYALTYENAQFSSRTGIQLVGSVKPFGSRLLVIKANIYPTMQRVKTNSGALLKNNYFGNNFTVSSEYKNFSLSYMFNIPVYTLSGAFLNTNENQNHIFANYKVKDWTFTTGMYWLGMPSRYKTKTLDESLVNYKGTTSIYNNRNMIIIGIGYDFAKGKKNEVNRKLNNDTAPAATF</sequence>
<feature type="signal peptide" evidence="4">
    <location>
        <begin position="1"/>
        <end position="18"/>
    </location>
</feature>
<dbReference type="InterPro" id="IPR036942">
    <property type="entry name" value="Beta-barrel_TonB_sf"/>
</dbReference>
<keyword evidence="7" id="KW-1185">Reference proteome</keyword>
<keyword evidence="3" id="KW-0998">Cell outer membrane</keyword>
<dbReference type="Pfam" id="PF14905">
    <property type="entry name" value="OMP_b-brl_3"/>
    <property type="match status" value="1"/>
</dbReference>
<organism evidence="6 7">
    <name type="scientific">Chryseobacterium taiwanense</name>
    <dbReference type="NCBI Taxonomy" id="363331"/>
    <lineage>
        <taxon>Bacteria</taxon>
        <taxon>Pseudomonadati</taxon>
        <taxon>Bacteroidota</taxon>
        <taxon>Flavobacteriia</taxon>
        <taxon>Flavobacteriales</taxon>
        <taxon>Weeksellaceae</taxon>
        <taxon>Chryseobacterium group</taxon>
        <taxon>Chryseobacterium</taxon>
    </lineage>
</organism>
<evidence type="ECO:0000256" key="2">
    <source>
        <dbReference type="ARBA" id="ARBA00023136"/>
    </source>
</evidence>
<dbReference type="AlphaFoldDB" id="A0A0B4DAG8"/>
<feature type="chain" id="PRO_5002086549" description="Outer membrane protein beta-barrel domain-containing protein" evidence="4">
    <location>
        <begin position="19"/>
        <end position="696"/>
    </location>
</feature>
<dbReference type="OrthoDB" id="1098137at2"/>
<evidence type="ECO:0000259" key="5">
    <source>
        <dbReference type="Pfam" id="PF14905"/>
    </source>
</evidence>
<evidence type="ECO:0000313" key="7">
    <source>
        <dbReference type="Proteomes" id="UP000031167"/>
    </source>
</evidence>
<dbReference type="RefSeq" id="WP_039367526.1">
    <property type="nucleotide sequence ID" value="NZ_JWTA01000005.1"/>
</dbReference>
<protein>
    <recommendedName>
        <fullName evidence="5">Outer membrane protein beta-barrel domain-containing protein</fullName>
    </recommendedName>
</protein>
<evidence type="ECO:0000313" key="6">
    <source>
        <dbReference type="EMBL" id="KIC63691.1"/>
    </source>
</evidence>
<dbReference type="GO" id="GO:0009279">
    <property type="term" value="C:cell outer membrane"/>
    <property type="evidence" value="ECO:0007669"/>
    <property type="project" value="UniProtKB-SubCell"/>
</dbReference>
<dbReference type="InterPro" id="IPR041700">
    <property type="entry name" value="OMP_b-brl_3"/>
</dbReference>
<keyword evidence="2" id="KW-0472">Membrane</keyword>
<dbReference type="STRING" id="363331.RM51_08520"/>
<dbReference type="SUPFAM" id="SSF56935">
    <property type="entry name" value="Porins"/>
    <property type="match status" value="1"/>
</dbReference>